<evidence type="ECO:0000313" key="2">
    <source>
        <dbReference type="EMBL" id="CAH3115360.1"/>
    </source>
</evidence>
<feature type="region of interest" description="Disordered" evidence="1">
    <location>
        <begin position="34"/>
        <end position="72"/>
    </location>
</feature>
<protein>
    <submittedName>
        <fullName evidence="2">Uncharacterized protein</fullName>
    </submittedName>
</protein>
<evidence type="ECO:0000256" key="1">
    <source>
        <dbReference type="SAM" id="MobiDB-lite"/>
    </source>
</evidence>
<sequence length="72" mass="8267">MREAWKWETYVRCQSFSSESAVKYLHLGRRNIQISPPLGEQDQSNALHQGQQRQSNSLPTGKSFQSNATKFP</sequence>
<proteinExistence type="predicted"/>
<organism evidence="2 3">
    <name type="scientific">Porites lobata</name>
    <dbReference type="NCBI Taxonomy" id="104759"/>
    <lineage>
        <taxon>Eukaryota</taxon>
        <taxon>Metazoa</taxon>
        <taxon>Cnidaria</taxon>
        <taxon>Anthozoa</taxon>
        <taxon>Hexacorallia</taxon>
        <taxon>Scleractinia</taxon>
        <taxon>Fungiina</taxon>
        <taxon>Poritidae</taxon>
        <taxon>Porites</taxon>
    </lineage>
</organism>
<name>A0ABN8NP36_9CNID</name>
<gene>
    <name evidence="2" type="ORF">PLOB_00023598</name>
</gene>
<dbReference type="Proteomes" id="UP001159405">
    <property type="component" value="Unassembled WGS sequence"/>
</dbReference>
<dbReference type="EMBL" id="CALNXK010000028">
    <property type="protein sequence ID" value="CAH3115360.1"/>
    <property type="molecule type" value="Genomic_DNA"/>
</dbReference>
<accession>A0ABN8NP36</accession>
<reference evidence="2 3" key="1">
    <citation type="submission" date="2022-05" db="EMBL/GenBank/DDBJ databases">
        <authorList>
            <consortium name="Genoscope - CEA"/>
            <person name="William W."/>
        </authorList>
    </citation>
    <scope>NUCLEOTIDE SEQUENCE [LARGE SCALE GENOMIC DNA]</scope>
</reference>
<comment type="caution">
    <text evidence="2">The sequence shown here is derived from an EMBL/GenBank/DDBJ whole genome shotgun (WGS) entry which is preliminary data.</text>
</comment>
<feature type="non-terminal residue" evidence="2">
    <location>
        <position position="72"/>
    </location>
</feature>
<evidence type="ECO:0000313" key="3">
    <source>
        <dbReference type="Proteomes" id="UP001159405"/>
    </source>
</evidence>
<keyword evidence="3" id="KW-1185">Reference proteome</keyword>
<feature type="compositionally biased region" description="Polar residues" evidence="1">
    <location>
        <begin position="41"/>
        <end position="72"/>
    </location>
</feature>